<dbReference type="Gene3D" id="3.30.2310.20">
    <property type="entry name" value="RelE-like"/>
    <property type="match status" value="1"/>
</dbReference>
<keyword evidence="1" id="KW-1277">Toxin-antitoxin system</keyword>
<evidence type="ECO:0000313" key="3">
    <source>
        <dbReference type="Proteomes" id="UP000239589"/>
    </source>
</evidence>
<gene>
    <name evidence="2" type="ORF">CUN59_03210</name>
</gene>
<reference evidence="2 3" key="1">
    <citation type="submission" date="2018-02" db="EMBL/GenBank/DDBJ databases">
        <title>Discovery of a pederin family compound in a non-symbiotic bloom-forming cyanobacterium.</title>
        <authorList>
            <person name="Kust A."/>
            <person name="Mares J."/>
            <person name="Jokela J."/>
            <person name="Urajova P."/>
            <person name="Hajek J."/>
            <person name="Saurav K."/>
            <person name="Voracova K."/>
            <person name="Fewer D.P."/>
            <person name="Haapaniemi E."/>
            <person name="Permi P."/>
            <person name="Rehakova K."/>
            <person name="Sivonen K."/>
            <person name="Hrouzek P."/>
        </authorList>
    </citation>
    <scope>NUCLEOTIDE SEQUENCE [LARGE SCALE GENOMIC DNA]</scope>
    <source>
        <strain evidence="2 3">CHARLIE-1</strain>
    </source>
</reference>
<dbReference type="OrthoDB" id="278204at2"/>
<keyword evidence="3" id="KW-1185">Reference proteome</keyword>
<accession>A0A2S6CY90</accession>
<dbReference type="Proteomes" id="UP000239589">
    <property type="component" value="Unassembled WGS sequence"/>
</dbReference>
<dbReference type="Pfam" id="PF05016">
    <property type="entry name" value="ParE_toxin"/>
    <property type="match status" value="1"/>
</dbReference>
<evidence type="ECO:0000313" key="2">
    <source>
        <dbReference type="EMBL" id="PPJ64661.1"/>
    </source>
</evidence>
<organism evidence="2 3">
    <name type="scientific">Cuspidothrix issatschenkoi CHARLIE-1</name>
    <dbReference type="NCBI Taxonomy" id="2052836"/>
    <lineage>
        <taxon>Bacteria</taxon>
        <taxon>Bacillati</taxon>
        <taxon>Cyanobacteriota</taxon>
        <taxon>Cyanophyceae</taxon>
        <taxon>Nostocales</taxon>
        <taxon>Aphanizomenonaceae</taxon>
        <taxon>Cuspidothrix</taxon>
    </lineage>
</organism>
<protein>
    <submittedName>
        <fullName evidence="2">Type II toxin-antitoxin system RelE/ParE family toxin</fullName>
    </submittedName>
</protein>
<evidence type="ECO:0000256" key="1">
    <source>
        <dbReference type="ARBA" id="ARBA00022649"/>
    </source>
</evidence>
<comment type="caution">
    <text evidence="2">The sequence shown here is derived from an EMBL/GenBank/DDBJ whole genome shotgun (WGS) entry which is preliminary data.</text>
</comment>
<name>A0A2S6CY90_9CYAN</name>
<dbReference type="RefSeq" id="WP_104386471.1">
    <property type="nucleotide sequence ID" value="NZ_PGEM01000024.1"/>
</dbReference>
<proteinExistence type="predicted"/>
<dbReference type="EMBL" id="PGEM01000024">
    <property type="protein sequence ID" value="PPJ64661.1"/>
    <property type="molecule type" value="Genomic_DNA"/>
</dbReference>
<dbReference type="InterPro" id="IPR035093">
    <property type="entry name" value="RelE/ParE_toxin_dom_sf"/>
</dbReference>
<sequence>MKPIIIHTEAIREFDSAIAYYEDQKIGLGLDLLSQVEEALGKIQQNPNLGTQHTIAGVLRYVIQGFPYLIFYVELEEFIWVIAIAHGKRRPNYWKKRQLE</sequence>
<dbReference type="InterPro" id="IPR007712">
    <property type="entry name" value="RelE/ParE_toxin"/>
</dbReference>
<dbReference type="AlphaFoldDB" id="A0A2S6CY90"/>